<dbReference type="InterPro" id="IPR035992">
    <property type="entry name" value="Ricin_B-like_lectins"/>
</dbReference>
<dbReference type="SMART" id="SM00458">
    <property type="entry name" value="RICIN"/>
    <property type="match status" value="1"/>
</dbReference>
<dbReference type="PRINTS" id="PR00133">
    <property type="entry name" value="GLHYDRLASE3"/>
</dbReference>
<dbReference type="Pfam" id="PF00933">
    <property type="entry name" value="Glyco_hydro_3"/>
    <property type="match status" value="1"/>
</dbReference>
<dbReference type="InterPro" id="IPR000772">
    <property type="entry name" value="Ricin_B_lectin"/>
</dbReference>
<feature type="chain" id="PRO_5020643157" description="Exo-alpha-(1-&gt;6)-L-arabinopyranosidase" evidence="5">
    <location>
        <begin position="37"/>
        <end position="1023"/>
    </location>
</feature>
<comment type="function">
    <text evidence="3">Catalyzes the hydrolysis of a non-reducing terminal alpha-L-arabinopyranosidic linkage in ginsenoside Rb2 (alpha-L-arabinopyranosyl-(1-&gt;6)-alpha-D-glucopyranosyl) to release alpha-D-glucopyranosyl (Rd). It is not able to hydrolyze alpha-L-arabinofuranosyl-(1-&gt;6)-alpha-D-glucopyranosyl (Rc).</text>
</comment>
<dbReference type="Pfam" id="PF01915">
    <property type="entry name" value="Glyco_hydro_3_C"/>
    <property type="match status" value="1"/>
</dbReference>
<dbReference type="SUPFAM" id="SSF50370">
    <property type="entry name" value="Ricin B-like lectins"/>
    <property type="match status" value="1"/>
</dbReference>
<dbReference type="InterPro" id="IPR001764">
    <property type="entry name" value="Glyco_hydro_3_N"/>
</dbReference>
<sequence>MPIQPDRRRSVRSATAALASAAVALAVILTPLSASAAPPQPSPGERAAELLAQMTLDEKVDMLEGDQNNFYGFYNAPIERLGIPALTMADGPAGVRIANPEINEKRATSLPAPIALASTFDLDAAQRFGDVIGDEAFKTTHNVSLGTAVDIARVGVAGRTFEGYGEDPLLAGKLAAAQINAIQAYPVMADIKHYTAYNQEEDRLVGGNVIVGERALQEIYVRPFGIGIRESAPATTMCAFNKVNSIYSCEHSELLTGILRNQLDFQGWVMSDYGATHSSVEAMRAGLDQEQPSFGFFDGLVDAVNSGQVAESEIDVRVLRILTEMFRIGLFDNPAVAQEFDEAAHALAAQQLAEESMVLLKNDGILPLDPAAVDSVAVVGADADIATQGGGSSLVLPTSTISPLQGIQELLPDATVEHARGTDFVTSSSQLPGFDAIPSDYLTASDGSRGADVQIFDSNGTVIDEEILQDITINGGFFFFEGLNSQNPSLPTMPGAGIYSASYASTLTPPVTGTYELEVLALGAATVTIDGATVLDVNSTEQTSQTVSLDLVGGQEYDVQVAYTTNSQARTELGPQLKLGWIKPAGVVDPQAQEAAELAARSDVAVVVVRDYGSEGGDKTDLGLPNGQEALINAVKAANPNTIVVLTTGGPTTTVEWEDGVPAVLEAWYGGQNQGAALANILFGEVSPSGKLPVTFPVSDDATPISTPEQYPGIGLDSYYTEGVFVGYRGYEEFGIAPQYEFGHGLSYTTFEYSDLDVKAKGNGHLSATFTVSNTGDRAGAESPQVYVGELPTDVVETAPKQLAGFAKVSLDPGESTSVTIELDRESLSYWDSYTDGWITPKGDVEVFVGASSQDIRLDGTVEVKSSDKENASGISTKAVYAIVNEGSGACIDAVDHGTTNGTLVQQWACPAPQPNAQWTLTAAKGGDSYRITNVNAGLVLQVADASTAEGAPLELWQPSKKDANQQFELVRVGDGFYQLVNQHSGLCAAVDGGSRDDGAAIAQQACDADSTAQAFALKAQGG</sequence>
<keyword evidence="8" id="KW-1185">Reference proteome</keyword>
<dbReference type="SUPFAM" id="SSF52279">
    <property type="entry name" value="Beta-D-glucan exohydrolase, C-terminal domain"/>
    <property type="match status" value="1"/>
</dbReference>
<dbReference type="SMART" id="SM00758">
    <property type="entry name" value="PA14"/>
    <property type="match status" value="1"/>
</dbReference>
<dbReference type="InterPro" id="IPR036881">
    <property type="entry name" value="Glyco_hydro_3_C_sf"/>
</dbReference>
<keyword evidence="2" id="KW-0378">Hydrolase</keyword>
<evidence type="ECO:0000256" key="3">
    <source>
        <dbReference type="ARBA" id="ARBA00058905"/>
    </source>
</evidence>
<dbReference type="Gene3D" id="3.40.50.1700">
    <property type="entry name" value="Glycoside hydrolase family 3 C-terminal domain"/>
    <property type="match status" value="1"/>
</dbReference>
<dbReference type="InterPro" id="IPR002772">
    <property type="entry name" value="Glyco_hydro_3_C"/>
</dbReference>
<dbReference type="RefSeq" id="WP_129521456.1">
    <property type="nucleotide sequence ID" value="NZ_SDPN01000027.1"/>
</dbReference>
<dbReference type="InterPro" id="IPR037524">
    <property type="entry name" value="PA14/GLEYA"/>
</dbReference>
<dbReference type="PANTHER" id="PTHR42715:SF10">
    <property type="entry name" value="BETA-GLUCOSIDASE"/>
    <property type="match status" value="1"/>
</dbReference>
<dbReference type="PROSITE" id="PS51318">
    <property type="entry name" value="TAT"/>
    <property type="match status" value="1"/>
</dbReference>
<dbReference type="Pfam" id="PF14200">
    <property type="entry name" value="RicinB_lectin_2"/>
    <property type="match status" value="2"/>
</dbReference>
<name>A0A4Q2KX23_9MICO</name>
<reference evidence="7 8" key="1">
    <citation type="submission" date="2019-01" db="EMBL/GenBank/DDBJ databases">
        <title>Agromyces.</title>
        <authorList>
            <person name="Li J."/>
        </authorList>
    </citation>
    <scope>NUCLEOTIDE SEQUENCE [LARGE SCALE GENOMIC DNA]</scope>
    <source>
        <strain evidence="7 8">DSM 15934</strain>
    </source>
</reference>
<dbReference type="InterPro" id="IPR036962">
    <property type="entry name" value="Glyco_hydro_3_N_sf"/>
</dbReference>
<accession>A0A4Q2KX23</accession>
<dbReference type="Gene3D" id="2.80.10.50">
    <property type="match status" value="1"/>
</dbReference>
<dbReference type="CDD" id="cd00161">
    <property type="entry name" value="beta-trefoil_Ricin-like"/>
    <property type="match status" value="1"/>
</dbReference>
<dbReference type="AlphaFoldDB" id="A0A4Q2KX23"/>
<feature type="signal peptide" evidence="5">
    <location>
        <begin position="1"/>
        <end position="36"/>
    </location>
</feature>
<evidence type="ECO:0000259" key="6">
    <source>
        <dbReference type="PROSITE" id="PS51820"/>
    </source>
</evidence>
<dbReference type="EMBL" id="SDPN01000027">
    <property type="protein sequence ID" value="RXZ68443.1"/>
    <property type="molecule type" value="Genomic_DNA"/>
</dbReference>
<organism evidence="7 8">
    <name type="scientific">Agromyces albus</name>
    <dbReference type="NCBI Taxonomy" id="205332"/>
    <lineage>
        <taxon>Bacteria</taxon>
        <taxon>Bacillati</taxon>
        <taxon>Actinomycetota</taxon>
        <taxon>Actinomycetes</taxon>
        <taxon>Micrococcales</taxon>
        <taxon>Microbacteriaceae</taxon>
        <taxon>Agromyces</taxon>
    </lineage>
</organism>
<comment type="caution">
    <text evidence="7">The sequence shown here is derived from an EMBL/GenBank/DDBJ whole genome shotgun (WGS) entry which is preliminary data.</text>
</comment>
<evidence type="ECO:0000256" key="4">
    <source>
        <dbReference type="ARBA" id="ARBA00074219"/>
    </source>
</evidence>
<dbReference type="OrthoDB" id="3187421at2"/>
<dbReference type="InterPro" id="IPR050288">
    <property type="entry name" value="Cellulose_deg_GH3"/>
</dbReference>
<evidence type="ECO:0000256" key="5">
    <source>
        <dbReference type="SAM" id="SignalP"/>
    </source>
</evidence>
<evidence type="ECO:0000313" key="8">
    <source>
        <dbReference type="Proteomes" id="UP000293865"/>
    </source>
</evidence>
<dbReference type="PROSITE" id="PS51820">
    <property type="entry name" value="PA14"/>
    <property type="match status" value="1"/>
</dbReference>
<dbReference type="FunFam" id="2.60.40.10:FF:000495">
    <property type="entry name" value="Periplasmic beta-glucosidase"/>
    <property type="match status" value="1"/>
</dbReference>
<evidence type="ECO:0000256" key="2">
    <source>
        <dbReference type="ARBA" id="ARBA00022801"/>
    </source>
</evidence>
<dbReference type="SMART" id="SM01217">
    <property type="entry name" value="Fn3_like"/>
    <property type="match status" value="1"/>
</dbReference>
<proteinExistence type="inferred from homology"/>
<evidence type="ECO:0000313" key="7">
    <source>
        <dbReference type="EMBL" id="RXZ68443.1"/>
    </source>
</evidence>
<keyword evidence="5" id="KW-0732">Signal</keyword>
<dbReference type="InterPro" id="IPR006311">
    <property type="entry name" value="TAT_signal"/>
</dbReference>
<comment type="similarity">
    <text evidence="1">Belongs to the glycosyl hydrolase 3 family.</text>
</comment>
<dbReference type="InterPro" id="IPR017853">
    <property type="entry name" value="GH"/>
</dbReference>
<dbReference type="Proteomes" id="UP000293865">
    <property type="component" value="Unassembled WGS sequence"/>
</dbReference>
<dbReference type="GO" id="GO:0009251">
    <property type="term" value="P:glucan catabolic process"/>
    <property type="evidence" value="ECO:0007669"/>
    <property type="project" value="TreeGrafter"/>
</dbReference>
<dbReference type="Pfam" id="PF14310">
    <property type="entry name" value="Fn3-like"/>
    <property type="match status" value="1"/>
</dbReference>
<dbReference type="GO" id="GO:0008422">
    <property type="term" value="F:beta-glucosidase activity"/>
    <property type="evidence" value="ECO:0007669"/>
    <property type="project" value="UniProtKB-ARBA"/>
</dbReference>
<dbReference type="PROSITE" id="PS50231">
    <property type="entry name" value="RICIN_B_LECTIN"/>
    <property type="match status" value="1"/>
</dbReference>
<feature type="domain" description="PA14" evidence="6">
    <location>
        <begin position="446"/>
        <end position="595"/>
    </location>
</feature>
<dbReference type="PANTHER" id="PTHR42715">
    <property type="entry name" value="BETA-GLUCOSIDASE"/>
    <property type="match status" value="1"/>
</dbReference>
<dbReference type="Pfam" id="PF07691">
    <property type="entry name" value="PA14"/>
    <property type="match status" value="1"/>
</dbReference>
<dbReference type="Gene3D" id="2.60.40.10">
    <property type="entry name" value="Immunoglobulins"/>
    <property type="match status" value="1"/>
</dbReference>
<dbReference type="InterPro" id="IPR011658">
    <property type="entry name" value="PA14_dom"/>
</dbReference>
<dbReference type="SUPFAM" id="SSF51445">
    <property type="entry name" value="(Trans)glycosidases"/>
    <property type="match status" value="1"/>
</dbReference>
<dbReference type="Gene3D" id="2.60.120.260">
    <property type="entry name" value="Galactose-binding domain-like"/>
    <property type="match status" value="1"/>
</dbReference>
<dbReference type="InterPro" id="IPR013783">
    <property type="entry name" value="Ig-like_fold"/>
</dbReference>
<evidence type="ECO:0000256" key="1">
    <source>
        <dbReference type="ARBA" id="ARBA00005336"/>
    </source>
</evidence>
<protein>
    <recommendedName>
        <fullName evidence="4">Exo-alpha-(1-&gt;6)-L-arabinopyranosidase</fullName>
    </recommendedName>
</protein>
<dbReference type="Gene3D" id="3.20.20.300">
    <property type="entry name" value="Glycoside hydrolase, family 3, N-terminal domain"/>
    <property type="match status" value="1"/>
</dbReference>
<dbReference type="InterPro" id="IPR026891">
    <property type="entry name" value="Fn3-like"/>
</dbReference>
<gene>
    <name evidence="7" type="ORF">ESP51_13685</name>
</gene>